<dbReference type="InterPro" id="IPR050111">
    <property type="entry name" value="C-type_lectin/snaclec_domain"/>
</dbReference>
<evidence type="ECO:0000313" key="4">
    <source>
        <dbReference type="WBParaSite" id="OFLC_0001401601-mRNA-1"/>
    </source>
</evidence>
<dbReference type="PROSITE" id="PS50041">
    <property type="entry name" value="C_TYPE_LECTIN_2"/>
    <property type="match status" value="1"/>
</dbReference>
<evidence type="ECO:0000313" key="3">
    <source>
        <dbReference type="Proteomes" id="UP000267606"/>
    </source>
</evidence>
<gene>
    <name evidence="2" type="ORF">OFLC_LOCUS14015</name>
</gene>
<protein>
    <submittedName>
        <fullName evidence="4">Lectin C-type domain protein</fullName>
    </submittedName>
</protein>
<name>A0A183I2Q3_9BILA</name>
<dbReference type="STRING" id="387005.A0A183I2Q3"/>
<dbReference type="InterPro" id="IPR016186">
    <property type="entry name" value="C-type_lectin-like/link_sf"/>
</dbReference>
<dbReference type="Proteomes" id="UP000267606">
    <property type="component" value="Unassembled WGS sequence"/>
</dbReference>
<accession>A0A183I2Q3</accession>
<dbReference type="EMBL" id="UZAJ01040536">
    <property type="protein sequence ID" value="VDP15272.1"/>
    <property type="molecule type" value="Genomic_DNA"/>
</dbReference>
<dbReference type="SMART" id="SM00034">
    <property type="entry name" value="CLECT"/>
    <property type="match status" value="1"/>
</dbReference>
<dbReference type="PANTHER" id="PTHR22803">
    <property type="entry name" value="MANNOSE, PHOSPHOLIPASE, LECTIN RECEPTOR RELATED"/>
    <property type="match status" value="1"/>
</dbReference>
<dbReference type="Pfam" id="PF00059">
    <property type="entry name" value="Lectin_C"/>
    <property type="match status" value="1"/>
</dbReference>
<reference evidence="2 3" key="2">
    <citation type="submission" date="2018-11" db="EMBL/GenBank/DDBJ databases">
        <authorList>
            <consortium name="Pathogen Informatics"/>
        </authorList>
    </citation>
    <scope>NUCLEOTIDE SEQUENCE [LARGE SCALE GENOMIC DNA]</scope>
</reference>
<dbReference type="Gene3D" id="3.10.100.10">
    <property type="entry name" value="Mannose-Binding Protein A, subunit A"/>
    <property type="match status" value="1"/>
</dbReference>
<keyword evidence="3" id="KW-1185">Reference proteome</keyword>
<feature type="domain" description="C-type lectin" evidence="1">
    <location>
        <begin position="93"/>
        <end position="211"/>
    </location>
</feature>
<dbReference type="CDD" id="cd00037">
    <property type="entry name" value="CLECT"/>
    <property type="match status" value="1"/>
</dbReference>
<proteinExistence type="predicted"/>
<dbReference type="AlphaFoldDB" id="A0A183I2Q3"/>
<reference evidence="4" key="1">
    <citation type="submission" date="2016-06" db="UniProtKB">
        <authorList>
            <consortium name="WormBaseParasite"/>
        </authorList>
    </citation>
    <scope>IDENTIFICATION</scope>
</reference>
<dbReference type="InterPro" id="IPR001304">
    <property type="entry name" value="C-type_lectin-like"/>
</dbReference>
<sequence>MMSPEINLVNYYFLLIILDLAPLQHISTKIATANTGLRNHNGKLIKQFYRMYSPLLIKITCKSIKMKKNNEFIDHSLNIREKECPRGWIRYERTKSCFYVIERRLRWSEAEQTCVNFGGHLASITDEYENVFAFNVAKQANLSTPTLWLGRLVKLTQTGAYEWNDGALGRQVDGFRGELPFGTDLCLTMWLDFDRPEGSWNEWDCNYASGYSALCKRSLKRIPTTTTAIPNIRSGIDLGLSYYSRRCCLISSSCHNASQTCTSEERCIPDDLDCWTKPCPDGGIGWCLPLPSTQSIP</sequence>
<evidence type="ECO:0000313" key="2">
    <source>
        <dbReference type="EMBL" id="VDP15272.1"/>
    </source>
</evidence>
<dbReference type="SUPFAM" id="SSF56436">
    <property type="entry name" value="C-type lectin-like"/>
    <property type="match status" value="1"/>
</dbReference>
<dbReference type="WBParaSite" id="OFLC_0001401601-mRNA-1">
    <property type="protein sequence ID" value="OFLC_0001401601-mRNA-1"/>
    <property type="gene ID" value="OFLC_0001401601"/>
</dbReference>
<evidence type="ECO:0000259" key="1">
    <source>
        <dbReference type="PROSITE" id="PS50041"/>
    </source>
</evidence>
<dbReference type="InterPro" id="IPR016187">
    <property type="entry name" value="CTDL_fold"/>
</dbReference>
<organism evidence="4">
    <name type="scientific">Onchocerca flexuosa</name>
    <dbReference type="NCBI Taxonomy" id="387005"/>
    <lineage>
        <taxon>Eukaryota</taxon>
        <taxon>Metazoa</taxon>
        <taxon>Ecdysozoa</taxon>
        <taxon>Nematoda</taxon>
        <taxon>Chromadorea</taxon>
        <taxon>Rhabditida</taxon>
        <taxon>Spirurina</taxon>
        <taxon>Spiruromorpha</taxon>
        <taxon>Filarioidea</taxon>
        <taxon>Onchocercidae</taxon>
        <taxon>Onchocerca</taxon>
    </lineage>
</organism>